<dbReference type="Pfam" id="PF01485">
    <property type="entry name" value="IBR"/>
    <property type="match status" value="1"/>
</dbReference>
<comment type="catalytic activity">
    <reaction evidence="1">
        <text>[E2 ubiquitin-conjugating enzyme]-S-ubiquitinyl-L-cysteine + [acceptor protein]-L-lysine = [E2 ubiquitin-conjugating enzyme]-L-cysteine + [acceptor protein]-N(6)-ubiquitinyl-L-lysine.</text>
        <dbReference type="EC" id="2.3.2.31"/>
    </reaction>
</comment>
<evidence type="ECO:0000259" key="10">
    <source>
        <dbReference type="PROSITE" id="PS51873"/>
    </source>
</evidence>
<dbReference type="PROSITE" id="PS51873">
    <property type="entry name" value="TRIAD"/>
    <property type="match status" value="1"/>
</dbReference>
<evidence type="ECO:0000256" key="7">
    <source>
        <dbReference type="ARBA" id="ARBA00022786"/>
    </source>
</evidence>
<dbReference type="InterPro" id="IPR044066">
    <property type="entry name" value="TRIAD_supradom"/>
</dbReference>
<dbReference type="AlphaFoldDB" id="A0A8H6RD44"/>
<evidence type="ECO:0000256" key="9">
    <source>
        <dbReference type="SAM" id="MobiDB-lite"/>
    </source>
</evidence>
<dbReference type="CDD" id="cd22584">
    <property type="entry name" value="Rcat_RBR_unk"/>
    <property type="match status" value="1"/>
</dbReference>
<dbReference type="GO" id="GO:0016567">
    <property type="term" value="P:protein ubiquitination"/>
    <property type="evidence" value="ECO:0007669"/>
    <property type="project" value="InterPro"/>
</dbReference>
<dbReference type="SMART" id="SM00647">
    <property type="entry name" value="IBR"/>
    <property type="match status" value="1"/>
</dbReference>
<feature type="domain" description="RING-type" evidence="10">
    <location>
        <begin position="35"/>
        <end position="229"/>
    </location>
</feature>
<evidence type="ECO:0000256" key="4">
    <source>
        <dbReference type="ARBA" id="ARBA00022723"/>
    </source>
</evidence>
<accession>A0A8H6RD44</accession>
<evidence type="ECO:0000256" key="1">
    <source>
        <dbReference type="ARBA" id="ARBA00001798"/>
    </source>
</evidence>
<sequence length="229" mass="26045">MADDHRETSDQEEDDLEAENEDDETEAKDGRVELQWQECDSCSEDDGCYRAPCGHDYCINCLVTIIVNSMDGEFSDDKRQYPPRCCEAHIPFGAIRHLLPTGLVQTFEAKEPELKDHNPVYCHACKQYIDDSQRKNSLASCPSCPSMRTCIECKKAAHAGECSEDPDEKKLRERAREEGWKICPRCRTVIEKAEGCNHITCACGAEFCYLCGEEYDDGGRTCWCVWEDD</sequence>
<dbReference type="SUPFAM" id="SSF57850">
    <property type="entry name" value="RING/U-box"/>
    <property type="match status" value="2"/>
</dbReference>
<dbReference type="InterPro" id="IPR031127">
    <property type="entry name" value="E3_UB_ligase_RBR"/>
</dbReference>
<dbReference type="InterPro" id="IPR017907">
    <property type="entry name" value="Znf_RING_CS"/>
</dbReference>
<keyword evidence="12" id="KW-1185">Reference proteome</keyword>
<protein>
    <recommendedName>
        <fullName evidence="2">RBR-type E3 ubiquitin transferase</fullName>
        <ecNumber evidence="2">2.3.2.31</ecNumber>
    </recommendedName>
</protein>
<evidence type="ECO:0000256" key="8">
    <source>
        <dbReference type="ARBA" id="ARBA00022833"/>
    </source>
</evidence>
<dbReference type="OrthoDB" id="3650316at2759"/>
<comment type="caution">
    <text evidence="11">The sequence shown here is derived from an EMBL/GenBank/DDBJ whole genome shotgun (WGS) entry which is preliminary data.</text>
</comment>
<proteinExistence type="predicted"/>
<evidence type="ECO:0000256" key="2">
    <source>
        <dbReference type="ARBA" id="ARBA00012251"/>
    </source>
</evidence>
<feature type="region of interest" description="Disordered" evidence="9">
    <location>
        <begin position="1"/>
        <end position="30"/>
    </location>
</feature>
<evidence type="ECO:0000256" key="6">
    <source>
        <dbReference type="ARBA" id="ARBA00022771"/>
    </source>
</evidence>
<dbReference type="GO" id="GO:0061630">
    <property type="term" value="F:ubiquitin protein ligase activity"/>
    <property type="evidence" value="ECO:0007669"/>
    <property type="project" value="UniProtKB-EC"/>
</dbReference>
<name>A0A8H6RD44_9PEZI</name>
<dbReference type="PROSITE" id="PS00518">
    <property type="entry name" value="ZF_RING_1"/>
    <property type="match status" value="1"/>
</dbReference>
<dbReference type="PANTHER" id="PTHR11685">
    <property type="entry name" value="RBR FAMILY RING FINGER AND IBR DOMAIN-CONTAINING"/>
    <property type="match status" value="1"/>
</dbReference>
<evidence type="ECO:0000313" key="11">
    <source>
        <dbReference type="EMBL" id="KAF7189660.1"/>
    </source>
</evidence>
<evidence type="ECO:0000256" key="5">
    <source>
        <dbReference type="ARBA" id="ARBA00022737"/>
    </source>
</evidence>
<reference evidence="11" key="1">
    <citation type="submission" date="2020-04" db="EMBL/GenBank/DDBJ databases">
        <title>Draft genome resource of the tomato pathogen Pseudocercospora fuligena.</title>
        <authorList>
            <person name="Zaccaron A."/>
        </authorList>
    </citation>
    <scope>NUCLEOTIDE SEQUENCE</scope>
    <source>
        <strain evidence="11">PF001</strain>
    </source>
</reference>
<evidence type="ECO:0000256" key="3">
    <source>
        <dbReference type="ARBA" id="ARBA00022679"/>
    </source>
</evidence>
<dbReference type="EC" id="2.3.2.31" evidence="2"/>
<evidence type="ECO:0000313" key="12">
    <source>
        <dbReference type="Proteomes" id="UP000660729"/>
    </source>
</evidence>
<keyword evidence="8" id="KW-0862">Zinc</keyword>
<keyword evidence="4" id="KW-0479">Metal-binding</keyword>
<dbReference type="GO" id="GO:0008270">
    <property type="term" value="F:zinc ion binding"/>
    <property type="evidence" value="ECO:0007669"/>
    <property type="project" value="UniProtKB-KW"/>
</dbReference>
<keyword evidence="7" id="KW-0833">Ubl conjugation pathway</keyword>
<dbReference type="Gene3D" id="1.20.120.1750">
    <property type="match status" value="1"/>
</dbReference>
<keyword evidence="6" id="KW-0863">Zinc-finger</keyword>
<dbReference type="EMBL" id="JABCIY010000180">
    <property type="protein sequence ID" value="KAF7189660.1"/>
    <property type="molecule type" value="Genomic_DNA"/>
</dbReference>
<gene>
    <name evidence="11" type="ORF">HII31_08980</name>
</gene>
<feature type="compositionally biased region" description="Acidic residues" evidence="9">
    <location>
        <begin position="10"/>
        <end position="26"/>
    </location>
</feature>
<dbReference type="Proteomes" id="UP000660729">
    <property type="component" value="Unassembled WGS sequence"/>
</dbReference>
<dbReference type="InterPro" id="IPR002867">
    <property type="entry name" value="IBR_dom"/>
</dbReference>
<keyword evidence="3" id="KW-0808">Transferase</keyword>
<organism evidence="11 12">
    <name type="scientific">Pseudocercospora fuligena</name>
    <dbReference type="NCBI Taxonomy" id="685502"/>
    <lineage>
        <taxon>Eukaryota</taxon>
        <taxon>Fungi</taxon>
        <taxon>Dikarya</taxon>
        <taxon>Ascomycota</taxon>
        <taxon>Pezizomycotina</taxon>
        <taxon>Dothideomycetes</taxon>
        <taxon>Dothideomycetidae</taxon>
        <taxon>Mycosphaerellales</taxon>
        <taxon>Mycosphaerellaceae</taxon>
        <taxon>Pseudocercospora</taxon>
    </lineage>
</organism>
<keyword evidence="5" id="KW-0677">Repeat</keyword>